<keyword evidence="4" id="KW-1185">Reference proteome</keyword>
<dbReference type="EMBL" id="SRLB01000014">
    <property type="protein sequence ID" value="TGD97371.1"/>
    <property type="molecule type" value="Genomic_DNA"/>
</dbReference>
<gene>
    <name evidence="3" type="ORF">EU555_19565</name>
</gene>
<feature type="domain" description="Zinc finger/thioredoxin putative" evidence="2">
    <location>
        <begin position="1"/>
        <end position="36"/>
    </location>
</feature>
<evidence type="ECO:0000313" key="4">
    <source>
        <dbReference type="Proteomes" id="UP000297535"/>
    </source>
</evidence>
<dbReference type="InterPro" id="IPR011723">
    <property type="entry name" value="Znf/thioredoxin_put"/>
</dbReference>
<accession>A0A4Z0NM34</accession>
<name>A0A4Z0NM34_9HYPH</name>
<protein>
    <recommendedName>
        <fullName evidence="2">Zinc finger/thioredoxin putative domain-containing protein</fullName>
    </recommendedName>
</protein>
<evidence type="ECO:0000259" key="2">
    <source>
        <dbReference type="Pfam" id="PF13717"/>
    </source>
</evidence>
<comment type="caution">
    <text evidence="3">The sequence shown here is derived from an EMBL/GenBank/DDBJ whole genome shotgun (WGS) entry which is preliminary data.</text>
</comment>
<evidence type="ECO:0000256" key="1">
    <source>
        <dbReference type="SAM" id="MobiDB-lite"/>
    </source>
</evidence>
<organism evidence="3 4">
    <name type="scientific">Methylobacterium nonmethylotrophicum</name>
    <dbReference type="NCBI Taxonomy" id="1141884"/>
    <lineage>
        <taxon>Bacteria</taxon>
        <taxon>Pseudomonadati</taxon>
        <taxon>Pseudomonadota</taxon>
        <taxon>Alphaproteobacteria</taxon>
        <taxon>Hyphomicrobiales</taxon>
        <taxon>Methylobacteriaceae</taxon>
        <taxon>Methylobacterium</taxon>
    </lineage>
</organism>
<dbReference type="OrthoDB" id="7159357at2"/>
<dbReference type="NCBIfam" id="TIGR02098">
    <property type="entry name" value="MJ0042_CXXC"/>
    <property type="match status" value="1"/>
</dbReference>
<feature type="region of interest" description="Disordered" evidence="1">
    <location>
        <begin position="65"/>
        <end position="86"/>
    </location>
</feature>
<dbReference type="RefSeq" id="WP_135416906.1">
    <property type="nucleotide sequence ID" value="NZ_SRLB01000014.1"/>
</dbReference>
<dbReference type="AlphaFoldDB" id="A0A4Z0NM34"/>
<reference evidence="3 4" key="1">
    <citation type="submission" date="2019-04" db="EMBL/GenBank/DDBJ databases">
        <authorList>
            <person name="Feng G."/>
            <person name="Zhu H."/>
        </authorList>
    </citation>
    <scope>NUCLEOTIDE SEQUENCE [LARGE SCALE GENOMIC DNA]</scope>
    <source>
        <strain evidence="3 4">6HR-1</strain>
    </source>
</reference>
<proteinExistence type="predicted"/>
<sequence length="253" mass="26411">MLIVCPSCASEYTLDPERIGPGGRTVRCAACREPWFVSAPPELAEAAAVLSPPGEAVFTATDAPTPLRRAGRRAGPETGRGEAPPGRRRLATAAALALACGAVLVGLLPSGRAALVRAVPATARLYAGIGLPVNLRGLTFRDVAAYQVPDASGAGRLVVEGDVVSASKAAVPVPPLSLELRDARGQTVYRWRAEAPRERLEPDESARFRAELPGAPVKGQAVLVRFAAVDSGDSAVSLRAPMNPDVTPKDRDR</sequence>
<dbReference type="Proteomes" id="UP000297535">
    <property type="component" value="Unassembled WGS sequence"/>
</dbReference>
<dbReference type="Pfam" id="PF13717">
    <property type="entry name" value="Zn_ribbon_4"/>
    <property type="match status" value="1"/>
</dbReference>
<evidence type="ECO:0000313" key="3">
    <source>
        <dbReference type="EMBL" id="TGD97371.1"/>
    </source>
</evidence>